<dbReference type="PANTHER" id="PTHR32019:SF2">
    <property type="entry name" value="R3H DOMAIN-CONTAINING PROTEIN 4"/>
    <property type="match status" value="1"/>
</dbReference>
<feature type="region of interest" description="Disordered" evidence="1">
    <location>
        <begin position="132"/>
        <end position="157"/>
    </location>
</feature>
<protein>
    <recommendedName>
        <fullName evidence="2">R3H domain-containing protein</fullName>
    </recommendedName>
</protein>
<name>A0A8S3QCR0_MYTED</name>
<dbReference type="Gene3D" id="3.30.1370.50">
    <property type="entry name" value="R3H-like domain"/>
    <property type="match status" value="1"/>
</dbReference>
<dbReference type="Pfam" id="PF01424">
    <property type="entry name" value="R3H"/>
    <property type="match status" value="1"/>
</dbReference>
<sequence>MGVTRDGKDVFFYGYIEDELEELQHDIKEEVRSESKKRRVNRNRIFANTYDNNINYVCRKKTGAKQARRVENMKYLLNLNEKDDGTSIDIETDLFEPSVSHFAELFMEQEKMQIWNDFINSSEDEQQQFLTRAEMKDSRKKNDEGNNTDSSDLDETWEKVDMRSSHPSFSAKECFQKIDKNIKSFLKRRHVPMGVLESLERDLLSFFTEWPSSVYLSDYKSSFERMMLHALCQYLDLISSSYDDNGNRRTQVENKHQHFLPPSPLLTQYLLQQRT</sequence>
<dbReference type="GO" id="GO:0003676">
    <property type="term" value="F:nucleic acid binding"/>
    <property type="evidence" value="ECO:0007669"/>
    <property type="project" value="UniProtKB-UniRule"/>
</dbReference>
<feature type="compositionally biased region" description="Basic and acidic residues" evidence="1">
    <location>
        <begin position="133"/>
        <end position="144"/>
    </location>
</feature>
<dbReference type="InterPro" id="IPR039629">
    <property type="entry name" value="R3HDM4"/>
</dbReference>
<feature type="domain" description="R3H" evidence="2">
    <location>
        <begin position="193"/>
        <end position="256"/>
    </location>
</feature>
<dbReference type="AlphaFoldDB" id="A0A8S3QCR0"/>
<proteinExistence type="predicted"/>
<accession>A0A8S3QCR0</accession>
<reference evidence="3" key="1">
    <citation type="submission" date="2021-03" db="EMBL/GenBank/DDBJ databases">
        <authorList>
            <person name="Bekaert M."/>
        </authorList>
    </citation>
    <scope>NUCLEOTIDE SEQUENCE</scope>
</reference>
<dbReference type="CDD" id="cd02325">
    <property type="entry name" value="R3H"/>
    <property type="match status" value="1"/>
</dbReference>
<keyword evidence="4" id="KW-1185">Reference proteome</keyword>
<comment type="caution">
    <text evidence="3">The sequence shown here is derived from an EMBL/GenBank/DDBJ whole genome shotgun (WGS) entry which is preliminary data.</text>
</comment>
<evidence type="ECO:0000313" key="3">
    <source>
        <dbReference type="EMBL" id="CAG2194469.1"/>
    </source>
</evidence>
<dbReference type="PROSITE" id="PS51061">
    <property type="entry name" value="R3H"/>
    <property type="match status" value="1"/>
</dbReference>
<evidence type="ECO:0000256" key="1">
    <source>
        <dbReference type="SAM" id="MobiDB-lite"/>
    </source>
</evidence>
<dbReference type="InterPro" id="IPR025952">
    <property type="entry name" value="R3H-assoc_dom"/>
</dbReference>
<dbReference type="Pfam" id="PF13902">
    <property type="entry name" value="R3H-assoc"/>
    <property type="match status" value="1"/>
</dbReference>
<dbReference type="InterPro" id="IPR001374">
    <property type="entry name" value="R3H_dom"/>
</dbReference>
<dbReference type="PANTHER" id="PTHR32019">
    <property type="entry name" value="R3H DOMAIN-CONTAINING PROTEIN 4"/>
    <property type="match status" value="1"/>
</dbReference>
<dbReference type="InterPro" id="IPR036867">
    <property type="entry name" value="R3H_dom_sf"/>
</dbReference>
<dbReference type="SUPFAM" id="SSF82708">
    <property type="entry name" value="R3H domain"/>
    <property type="match status" value="1"/>
</dbReference>
<dbReference type="OrthoDB" id="75169at2759"/>
<dbReference type="Proteomes" id="UP000683360">
    <property type="component" value="Unassembled WGS sequence"/>
</dbReference>
<dbReference type="EMBL" id="CAJPWZ010000481">
    <property type="protein sequence ID" value="CAG2194469.1"/>
    <property type="molecule type" value="Genomic_DNA"/>
</dbReference>
<organism evidence="3 4">
    <name type="scientific">Mytilus edulis</name>
    <name type="common">Blue mussel</name>
    <dbReference type="NCBI Taxonomy" id="6550"/>
    <lineage>
        <taxon>Eukaryota</taxon>
        <taxon>Metazoa</taxon>
        <taxon>Spiralia</taxon>
        <taxon>Lophotrochozoa</taxon>
        <taxon>Mollusca</taxon>
        <taxon>Bivalvia</taxon>
        <taxon>Autobranchia</taxon>
        <taxon>Pteriomorphia</taxon>
        <taxon>Mytilida</taxon>
        <taxon>Mytiloidea</taxon>
        <taxon>Mytilidae</taxon>
        <taxon>Mytilinae</taxon>
        <taxon>Mytilus</taxon>
    </lineage>
</organism>
<evidence type="ECO:0000313" key="4">
    <source>
        <dbReference type="Proteomes" id="UP000683360"/>
    </source>
</evidence>
<gene>
    <name evidence="3" type="ORF">MEDL_9492</name>
</gene>
<evidence type="ECO:0000259" key="2">
    <source>
        <dbReference type="PROSITE" id="PS51061"/>
    </source>
</evidence>